<sequence length="142" mass="15439">MKRFLFSAALAMVLPLAAAAQEPFDAQKAGLSQPVIAVTMALAQNADALQLTDEQRGAVKAWMDEMPAKRIAVERETVAMRTELRQMIAAGAPVAEREALAARIGAKETEMAMMRSACVDHWRSVLTPEQFAELLRLAGVTE</sequence>
<reference evidence="3" key="1">
    <citation type="submission" date="2016-11" db="EMBL/GenBank/DDBJ databases">
        <authorList>
            <person name="Varghese N."/>
            <person name="Submissions S."/>
        </authorList>
    </citation>
    <scope>NUCLEOTIDE SEQUENCE [LARGE SCALE GENOMIC DNA]</scope>
    <source>
        <strain evidence="3">DSM 6637</strain>
    </source>
</reference>
<feature type="signal peptide" evidence="1">
    <location>
        <begin position="1"/>
        <end position="20"/>
    </location>
</feature>
<proteinExistence type="predicted"/>
<dbReference type="Gene3D" id="1.20.120.1490">
    <property type="match status" value="1"/>
</dbReference>
<dbReference type="Pfam" id="PF07813">
    <property type="entry name" value="LTXXQ"/>
    <property type="match status" value="1"/>
</dbReference>
<name>A0A1M7D2M5_9RHOB</name>
<dbReference type="OrthoDB" id="7062106at2"/>
<dbReference type="AlphaFoldDB" id="A0A1M7D2M5"/>
<evidence type="ECO:0000313" key="2">
    <source>
        <dbReference type="EMBL" id="SHL73637.1"/>
    </source>
</evidence>
<dbReference type="InterPro" id="IPR012899">
    <property type="entry name" value="LTXXQ"/>
</dbReference>
<accession>A0A1M7D2M5</accession>
<feature type="chain" id="PRO_5012341955" evidence="1">
    <location>
        <begin position="21"/>
        <end position="142"/>
    </location>
</feature>
<evidence type="ECO:0000256" key="1">
    <source>
        <dbReference type="SAM" id="SignalP"/>
    </source>
</evidence>
<dbReference type="RefSeq" id="WP_073060306.1">
    <property type="nucleotide sequence ID" value="NZ_FRCK01000001.1"/>
</dbReference>
<keyword evidence="1" id="KW-0732">Signal</keyword>
<dbReference type="GO" id="GO:0042597">
    <property type="term" value="C:periplasmic space"/>
    <property type="evidence" value="ECO:0007669"/>
    <property type="project" value="InterPro"/>
</dbReference>
<keyword evidence="3" id="KW-1185">Reference proteome</keyword>
<dbReference type="Proteomes" id="UP000184444">
    <property type="component" value="Unassembled WGS sequence"/>
</dbReference>
<dbReference type="EMBL" id="FRCK01000001">
    <property type="protein sequence ID" value="SHL73637.1"/>
    <property type="molecule type" value="Genomic_DNA"/>
</dbReference>
<evidence type="ECO:0000313" key="3">
    <source>
        <dbReference type="Proteomes" id="UP000184444"/>
    </source>
</evidence>
<gene>
    <name evidence="2" type="ORF">SAMN05444389_10199</name>
</gene>
<organism evidence="2 3">
    <name type="scientific">Paracoccus solventivorans</name>
    <dbReference type="NCBI Taxonomy" id="53463"/>
    <lineage>
        <taxon>Bacteria</taxon>
        <taxon>Pseudomonadati</taxon>
        <taxon>Pseudomonadota</taxon>
        <taxon>Alphaproteobacteria</taxon>
        <taxon>Rhodobacterales</taxon>
        <taxon>Paracoccaceae</taxon>
        <taxon>Paracoccus</taxon>
    </lineage>
</organism>
<protein>
    <submittedName>
        <fullName evidence="2">LTXXQ motif family protein</fullName>
    </submittedName>
</protein>